<accession>A0AC35UEV2</accession>
<name>A0AC35UEV2_9BILA</name>
<proteinExistence type="predicted"/>
<protein>
    <submittedName>
        <fullName evidence="2">Uridine/cytidine kinase</fullName>
    </submittedName>
</protein>
<organism evidence="1 2">
    <name type="scientific">Rhabditophanes sp. KR3021</name>
    <dbReference type="NCBI Taxonomy" id="114890"/>
    <lineage>
        <taxon>Eukaryota</taxon>
        <taxon>Metazoa</taxon>
        <taxon>Ecdysozoa</taxon>
        <taxon>Nematoda</taxon>
        <taxon>Chromadorea</taxon>
        <taxon>Rhabditida</taxon>
        <taxon>Tylenchina</taxon>
        <taxon>Panagrolaimomorpha</taxon>
        <taxon>Strongyloidoidea</taxon>
        <taxon>Alloionematidae</taxon>
        <taxon>Rhabditophanes</taxon>
    </lineage>
</organism>
<evidence type="ECO:0000313" key="2">
    <source>
        <dbReference type="WBParaSite" id="RSKR_0001073200.1"/>
    </source>
</evidence>
<reference evidence="2" key="1">
    <citation type="submission" date="2016-11" db="UniProtKB">
        <authorList>
            <consortium name="WormBaseParasite"/>
        </authorList>
    </citation>
    <scope>IDENTIFICATION</scope>
    <source>
        <strain evidence="2">KR3021</strain>
    </source>
</reference>
<dbReference type="WBParaSite" id="RSKR_0001073200.1">
    <property type="protein sequence ID" value="RSKR_0001073200.1"/>
    <property type="gene ID" value="RSKR_0001073200"/>
</dbReference>
<evidence type="ECO:0000313" key="1">
    <source>
        <dbReference type="Proteomes" id="UP000095286"/>
    </source>
</evidence>
<sequence length="263" mass="29692">MLEPPQMRACLSQSGTASGKSSVCQEIVNRLGKSKRRVLTICQDSFYRPLNPEENALAKEGKFNFDHPNAFDNGELLRVLQNLSNGIPDRIPCYDYCNNARYEDKFQNVEAADIIVVEGILIFYEEPMRKLFAMKLFVDADSDIRLARRVQRDTTERGRQLAQILNQYLTFVKPAFDEYVLPTKKFADVIIPNFKPASNEVAIDLVVKHIQEVLRSPRSSTHSSFDGDNVSTADSVSIKSAKNGFDDSDDEHKVPTKTSTTPH</sequence>
<dbReference type="Proteomes" id="UP000095286">
    <property type="component" value="Unplaced"/>
</dbReference>